<evidence type="ECO:0000259" key="9">
    <source>
        <dbReference type="PROSITE" id="PS50928"/>
    </source>
</evidence>
<proteinExistence type="inferred from homology"/>
<dbReference type="PANTHER" id="PTHR30614:SF35">
    <property type="entry name" value="ABC TRANSPORTER PERMEASE PROTEIN"/>
    <property type="match status" value="1"/>
</dbReference>
<accession>G9AEH8</accession>
<dbReference type="AlphaFoldDB" id="G9AEH8"/>
<dbReference type="EMBL" id="HE616899">
    <property type="protein sequence ID" value="CCE99460.1"/>
    <property type="molecule type" value="Genomic_DNA"/>
</dbReference>
<evidence type="ECO:0000256" key="5">
    <source>
        <dbReference type="ARBA" id="ARBA00022692"/>
    </source>
</evidence>
<dbReference type="Pfam" id="PF00528">
    <property type="entry name" value="BPD_transp_1"/>
    <property type="match status" value="1"/>
</dbReference>
<dbReference type="CDD" id="cd06261">
    <property type="entry name" value="TM_PBP2"/>
    <property type="match status" value="1"/>
</dbReference>
<evidence type="ECO:0000256" key="3">
    <source>
        <dbReference type="ARBA" id="ARBA00022448"/>
    </source>
</evidence>
<evidence type="ECO:0000256" key="4">
    <source>
        <dbReference type="ARBA" id="ARBA00022475"/>
    </source>
</evidence>
<dbReference type="HOGENOM" id="CLU_019602_1_0_5"/>
<dbReference type="Proteomes" id="UP000007735">
    <property type="component" value="Plasmid pSfHH103e"/>
</dbReference>
<dbReference type="GO" id="GO:0043190">
    <property type="term" value="C:ATP-binding cassette (ABC) transporter complex"/>
    <property type="evidence" value="ECO:0007669"/>
    <property type="project" value="InterPro"/>
</dbReference>
<dbReference type="SUPFAM" id="SSF161098">
    <property type="entry name" value="MetI-like"/>
    <property type="match status" value="1"/>
</dbReference>
<feature type="transmembrane region" description="Helical" evidence="8">
    <location>
        <begin position="155"/>
        <end position="178"/>
    </location>
</feature>
<evidence type="ECO:0000256" key="2">
    <source>
        <dbReference type="ARBA" id="ARBA00010072"/>
    </source>
</evidence>
<keyword evidence="5 8" id="KW-0812">Transmembrane</keyword>
<sequence length="242" mass="26335">MRNLDGVSMSYTFQFGVLAQYQDQILSGIWLTIKISVLSIILGCAAGILLASVRSIWGGAVRFLVDAYVEIIRNTPFLVQLFIVYFGLPGLGLRVGADTAALIGMTINLAAYSTEIIRAGIEAIHKSQIEAGEALGFTRFQIYRHVIIVPAIAKVYPALCSQFVLMMLASSICSAISTQELAASAAFVESQTYRSFEIYIAVTLIYLALALALRAALALIGMWLFGRRVARRTMTALPEVQA</sequence>
<feature type="transmembrane region" description="Helical" evidence="8">
    <location>
        <begin position="198"/>
        <end position="225"/>
    </location>
</feature>
<feature type="transmembrane region" description="Helical" evidence="8">
    <location>
        <begin position="77"/>
        <end position="97"/>
    </location>
</feature>
<feature type="domain" description="ABC transmembrane type-1" evidence="9">
    <location>
        <begin position="29"/>
        <end position="217"/>
    </location>
</feature>
<dbReference type="GO" id="GO:0006865">
    <property type="term" value="P:amino acid transport"/>
    <property type="evidence" value="ECO:0007669"/>
    <property type="project" value="TreeGrafter"/>
</dbReference>
<evidence type="ECO:0000313" key="10">
    <source>
        <dbReference type="EMBL" id="CCE99460.1"/>
    </source>
</evidence>
<name>G9AEH8_SINF1</name>
<keyword evidence="10" id="KW-0614">Plasmid</keyword>
<dbReference type="InterPro" id="IPR000515">
    <property type="entry name" value="MetI-like"/>
</dbReference>
<dbReference type="Gene3D" id="1.10.3720.10">
    <property type="entry name" value="MetI-like"/>
    <property type="match status" value="1"/>
</dbReference>
<dbReference type="KEGG" id="sfh:SFHH103_04994"/>
<gene>
    <name evidence="10" type="ordered locus">SFHH103_04994</name>
</gene>
<keyword evidence="7 8" id="KW-0472">Membrane</keyword>
<dbReference type="PROSITE" id="PS50928">
    <property type="entry name" value="ABC_TM1"/>
    <property type="match status" value="1"/>
</dbReference>
<evidence type="ECO:0000313" key="11">
    <source>
        <dbReference type="Proteomes" id="UP000007735"/>
    </source>
</evidence>
<evidence type="ECO:0000256" key="8">
    <source>
        <dbReference type="RuleBase" id="RU363032"/>
    </source>
</evidence>
<dbReference type="PATRIC" id="fig|380.5.peg.4545"/>
<protein>
    <submittedName>
        <fullName evidence="10">ABC transporter permease</fullName>
    </submittedName>
</protein>
<comment type="subcellular location">
    <subcellularLocation>
        <location evidence="1">Cell inner membrane</location>
        <topology evidence="1">Multi-pass membrane protein</topology>
    </subcellularLocation>
    <subcellularLocation>
        <location evidence="8">Cell membrane</location>
        <topology evidence="8">Multi-pass membrane protein</topology>
    </subcellularLocation>
</comment>
<organism evidence="10 11">
    <name type="scientific">Sinorhizobium fredii (strain HH103)</name>
    <dbReference type="NCBI Taxonomy" id="1117943"/>
    <lineage>
        <taxon>Bacteria</taxon>
        <taxon>Pseudomonadati</taxon>
        <taxon>Pseudomonadota</taxon>
        <taxon>Alphaproteobacteria</taxon>
        <taxon>Hyphomicrobiales</taxon>
        <taxon>Rhizobiaceae</taxon>
        <taxon>Sinorhizobium/Ensifer group</taxon>
        <taxon>Sinorhizobium</taxon>
    </lineage>
</organism>
<comment type="similarity">
    <text evidence="2">Belongs to the binding-protein-dependent transport system permease family. HisMQ subfamily.</text>
</comment>
<keyword evidence="4" id="KW-1003">Cell membrane</keyword>
<geneLocation type="plasmid" evidence="10 11">
    <name>pSfHH103e</name>
</geneLocation>
<dbReference type="GO" id="GO:0022857">
    <property type="term" value="F:transmembrane transporter activity"/>
    <property type="evidence" value="ECO:0007669"/>
    <property type="project" value="InterPro"/>
</dbReference>
<reference evidence="10 11" key="1">
    <citation type="journal article" date="2012" name="J. Bacteriol.">
        <title>Genome sequence of the soybean symbiont Sinorhizobium fredii HH103.</title>
        <authorList>
            <person name="Weidner S."/>
            <person name="Becker A."/>
            <person name="Bonilla I."/>
            <person name="Jaenicke S."/>
            <person name="Lloret J."/>
            <person name="Margaret I."/>
            <person name="Puhler A."/>
            <person name="Ruiz-Sainz J.E."/>
            <person name="Schneiker-Bekel S."/>
            <person name="Szczepanowski R."/>
            <person name="Vinardell J.M."/>
            <person name="Zehner S."/>
            <person name="Gottfert M."/>
        </authorList>
    </citation>
    <scope>NUCLEOTIDE SEQUENCE [LARGE SCALE GENOMIC DNA]</scope>
    <source>
        <strain evidence="10 11">HH103</strain>
        <plasmid evidence="11">pSfHH103e</plasmid>
    </source>
</reference>
<evidence type="ECO:0000256" key="1">
    <source>
        <dbReference type="ARBA" id="ARBA00004429"/>
    </source>
</evidence>
<dbReference type="InterPro" id="IPR010065">
    <property type="entry name" value="AA_ABC_transptr_permease_3TM"/>
</dbReference>
<keyword evidence="6 8" id="KW-1133">Transmembrane helix</keyword>
<feature type="transmembrane region" description="Helical" evidence="8">
    <location>
        <begin position="35"/>
        <end position="57"/>
    </location>
</feature>
<evidence type="ECO:0000256" key="7">
    <source>
        <dbReference type="ARBA" id="ARBA00023136"/>
    </source>
</evidence>
<dbReference type="InterPro" id="IPR035906">
    <property type="entry name" value="MetI-like_sf"/>
</dbReference>
<dbReference type="NCBIfam" id="TIGR01726">
    <property type="entry name" value="HEQRo_perm_3TM"/>
    <property type="match status" value="1"/>
</dbReference>
<dbReference type="InterPro" id="IPR043429">
    <property type="entry name" value="ArtM/GltK/GlnP/TcyL/YhdX-like"/>
</dbReference>
<dbReference type="PANTHER" id="PTHR30614">
    <property type="entry name" value="MEMBRANE COMPONENT OF AMINO ACID ABC TRANSPORTER"/>
    <property type="match status" value="1"/>
</dbReference>
<keyword evidence="3 8" id="KW-0813">Transport</keyword>
<evidence type="ECO:0000256" key="6">
    <source>
        <dbReference type="ARBA" id="ARBA00022989"/>
    </source>
</evidence>